<sequence>MTVADGATRVPVEQSTAVDPSRLGDRVGHLDLPEMCAVDAALRLVFGPRTHGARSPSGW</sequence>
<evidence type="ECO:0000256" key="2">
    <source>
        <dbReference type="ARBA" id="ARBA00022649"/>
    </source>
</evidence>
<protein>
    <recommendedName>
        <fullName evidence="6">mRNA interferase MazF</fullName>
    </recommendedName>
</protein>
<keyword evidence="2" id="KW-1277">Toxin-antitoxin system</keyword>
<comment type="caution">
    <text evidence="4">The sequence shown here is derived from an EMBL/GenBank/DDBJ whole genome shotgun (WGS) entry which is preliminary data.</text>
</comment>
<feature type="region of interest" description="Disordered" evidence="3">
    <location>
        <begin position="1"/>
        <end position="24"/>
    </location>
</feature>
<evidence type="ECO:0008006" key="6">
    <source>
        <dbReference type="Google" id="ProtNLM"/>
    </source>
</evidence>
<keyword evidence="5" id="KW-1185">Reference proteome</keyword>
<evidence type="ECO:0000256" key="1">
    <source>
        <dbReference type="ARBA" id="ARBA00007521"/>
    </source>
</evidence>
<evidence type="ECO:0000313" key="5">
    <source>
        <dbReference type="Proteomes" id="UP001500635"/>
    </source>
</evidence>
<evidence type="ECO:0000256" key="3">
    <source>
        <dbReference type="SAM" id="MobiDB-lite"/>
    </source>
</evidence>
<gene>
    <name evidence="4" type="ORF">GCM10023147_16340</name>
</gene>
<dbReference type="InterPro" id="IPR011067">
    <property type="entry name" value="Plasmid_toxin/cell-grow_inhib"/>
</dbReference>
<evidence type="ECO:0000313" key="4">
    <source>
        <dbReference type="EMBL" id="GAA4389508.1"/>
    </source>
</evidence>
<dbReference type="InterPro" id="IPR003477">
    <property type="entry name" value="PemK-like"/>
</dbReference>
<proteinExistence type="inferred from homology"/>
<dbReference type="SUPFAM" id="SSF50118">
    <property type="entry name" value="Cell growth inhibitor/plasmid maintenance toxic component"/>
    <property type="match status" value="1"/>
</dbReference>
<dbReference type="EMBL" id="BAABFR010000019">
    <property type="protein sequence ID" value="GAA4389508.1"/>
    <property type="molecule type" value="Genomic_DNA"/>
</dbReference>
<accession>A0ABP8JEM8</accession>
<organism evidence="4 5">
    <name type="scientific">Tsukamurella soli</name>
    <dbReference type="NCBI Taxonomy" id="644556"/>
    <lineage>
        <taxon>Bacteria</taxon>
        <taxon>Bacillati</taxon>
        <taxon>Actinomycetota</taxon>
        <taxon>Actinomycetes</taxon>
        <taxon>Mycobacteriales</taxon>
        <taxon>Tsukamurellaceae</taxon>
        <taxon>Tsukamurella</taxon>
    </lineage>
</organism>
<dbReference type="RefSeq" id="WP_344993531.1">
    <property type="nucleotide sequence ID" value="NZ_BAABFR010000019.1"/>
</dbReference>
<dbReference type="Proteomes" id="UP001500635">
    <property type="component" value="Unassembled WGS sequence"/>
</dbReference>
<dbReference type="Gene3D" id="2.30.30.110">
    <property type="match status" value="1"/>
</dbReference>
<comment type="similarity">
    <text evidence="1">Belongs to the PemK/MazF family.</text>
</comment>
<name>A0ABP8JEM8_9ACTN</name>
<reference evidence="5" key="1">
    <citation type="journal article" date="2019" name="Int. J. Syst. Evol. Microbiol.">
        <title>The Global Catalogue of Microorganisms (GCM) 10K type strain sequencing project: providing services to taxonomists for standard genome sequencing and annotation.</title>
        <authorList>
            <consortium name="The Broad Institute Genomics Platform"/>
            <consortium name="The Broad Institute Genome Sequencing Center for Infectious Disease"/>
            <person name="Wu L."/>
            <person name="Ma J."/>
        </authorList>
    </citation>
    <scope>NUCLEOTIDE SEQUENCE [LARGE SCALE GENOMIC DNA]</scope>
    <source>
        <strain evidence="5">JCM 17688</strain>
    </source>
</reference>
<dbReference type="Pfam" id="PF02452">
    <property type="entry name" value="PemK_toxin"/>
    <property type="match status" value="1"/>
</dbReference>